<dbReference type="eggNOG" id="KOG1210">
    <property type="taxonomic scope" value="Eukaryota"/>
</dbReference>
<dbReference type="STRING" id="559304.G8Y5C9"/>
<comment type="pathway">
    <text evidence="2">Lipid metabolism; sphingolipid metabolism.</text>
</comment>
<keyword evidence="6" id="KW-0521">NADP</keyword>
<evidence type="ECO:0000256" key="4">
    <source>
        <dbReference type="ARBA" id="ARBA00006484"/>
    </source>
</evidence>
<dbReference type="Proteomes" id="UP000005222">
    <property type="component" value="Chromosome L"/>
</dbReference>
<evidence type="ECO:0000256" key="6">
    <source>
        <dbReference type="ARBA" id="ARBA00022857"/>
    </source>
</evidence>
<dbReference type="HOGENOM" id="CLU_010194_3_0_1"/>
<evidence type="ECO:0000256" key="11">
    <source>
        <dbReference type="ARBA" id="ARBA00026241"/>
    </source>
</evidence>
<dbReference type="GO" id="GO:0005789">
    <property type="term" value="C:endoplasmic reticulum membrane"/>
    <property type="evidence" value="ECO:0007669"/>
    <property type="project" value="TreeGrafter"/>
</dbReference>
<dbReference type="PANTHER" id="PTHR43550">
    <property type="entry name" value="3-KETODIHYDROSPHINGOSINE REDUCTASE"/>
    <property type="match status" value="1"/>
</dbReference>
<protein>
    <recommendedName>
        <fullName evidence="11">3-ketodihydrosphingosine reductase TSC10</fullName>
        <ecNumber evidence="10">1.1.1.102</ecNumber>
    </recommendedName>
    <alternativeName>
        <fullName evidence="13">3-dehydrosphinganine reductase</fullName>
    </alternativeName>
    <alternativeName>
        <fullName evidence="12">KDS reductase</fullName>
    </alternativeName>
</protein>
<evidence type="ECO:0000256" key="3">
    <source>
        <dbReference type="ARBA" id="ARBA00004991"/>
    </source>
</evidence>
<dbReference type="SUPFAM" id="SSF51735">
    <property type="entry name" value="NAD(P)-binding Rossmann-fold domains"/>
    <property type="match status" value="1"/>
</dbReference>
<gene>
    <name evidence="18" type="primary">Piso0_004398</name>
    <name evidence="17" type="ORF">GNLVRS01_PISO0K16004g</name>
    <name evidence="18" type="ORF">GNLVRS01_PISO0L16005g</name>
</gene>
<dbReference type="GO" id="GO:0030148">
    <property type="term" value="P:sphingolipid biosynthetic process"/>
    <property type="evidence" value="ECO:0007669"/>
    <property type="project" value="InterPro"/>
</dbReference>
<comment type="subcellular location">
    <subcellularLocation>
        <location evidence="1">Endoplasmic reticulum</location>
    </subcellularLocation>
</comment>
<keyword evidence="16" id="KW-0812">Transmembrane</keyword>
<keyword evidence="8" id="KW-0560">Oxidoreductase</keyword>
<dbReference type="InterPro" id="IPR045022">
    <property type="entry name" value="KDSR-like"/>
</dbReference>
<comment type="function">
    <text evidence="14">Catalyzes the reduction of 3'-oxosphinganine (3-ketodihydrosphingosine/KDS) to sphinganine (dihydrosphingosine/DHS), the second step of de novo sphingolipid biosynthesis.</text>
</comment>
<dbReference type="InterPro" id="IPR002347">
    <property type="entry name" value="SDR_fam"/>
</dbReference>
<keyword evidence="9" id="KW-0443">Lipid metabolism</keyword>
<dbReference type="PANTHER" id="PTHR43550:SF3">
    <property type="entry name" value="3-KETODIHYDROSPHINGOSINE REDUCTASE"/>
    <property type="match status" value="1"/>
</dbReference>
<evidence type="ECO:0000256" key="1">
    <source>
        <dbReference type="ARBA" id="ARBA00004240"/>
    </source>
</evidence>
<dbReference type="InParanoid" id="G8Y5C9"/>
<accession>G8Y5C9</accession>
<reference evidence="18" key="1">
    <citation type="submission" date="2011-10" db="EMBL/GenBank/DDBJ databases">
        <authorList>
            <person name="Genoscope - CEA"/>
        </authorList>
    </citation>
    <scope>NUCLEOTIDE SEQUENCE</scope>
</reference>
<dbReference type="UniPathway" id="UPA00222"/>
<dbReference type="EMBL" id="FO082049">
    <property type="protein sequence ID" value="CCE83809.1"/>
    <property type="molecule type" value="Genomic_DNA"/>
</dbReference>
<evidence type="ECO:0000256" key="5">
    <source>
        <dbReference type="ARBA" id="ARBA00022824"/>
    </source>
</evidence>
<dbReference type="Gene3D" id="3.40.50.720">
    <property type="entry name" value="NAD(P)-binding Rossmann-like Domain"/>
    <property type="match status" value="1"/>
</dbReference>
<evidence type="ECO:0000313" key="17">
    <source>
        <dbReference type="EMBL" id="CCE83809.1"/>
    </source>
</evidence>
<evidence type="ECO:0000313" key="18">
    <source>
        <dbReference type="EMBL" id="CCE84840.1"/>
    </source>
</evidence>
<organism evidence="18 19">
    <name type="scientific">Pichia sorbitophila (strain ATCC MYA-4447 / BCRC 22081 / CBS 7064 / NBRC 10061 / NRRL Y-12695)</name>
    <name type="common">Hybrid yeast</name>
    <dbReference type="NCBI Taxonomy" id="559304"/>
    <lineage>
        <taxon>Eukaryota</taxon>
        <taxon>Fungi</taxon>
        <taxon>Dikarya</taxon>
        <taxon>Ascomycota</taxon>
        <taxon>Saccharomycotina</taxon>
        <taxon>Pichiomycetes</taxon>
        <taxon>Debaryomycetaceae</taxon>
        <taxon>Millerozyma</taxon>
    </lineage>
</organism>
<dbReference type="GO" id="GO:0006666">
    <property type="term" value="P:3-keto-sphinganine metabolic process"/>
    <property type="evidence" value="ECO:0007669"/>
    <property type="project" value="InterPro"/>
</dbReference>
<comment type="similarity">
    <text evidence="4">Belongs to the short-chain dehydrogenases/reductases (SDR) family.</text>
</comment>
<evidence type="ECO:0000256" key="14">
    <source>
        <dbReference type="ARBA" id="ARBA00044737"/>
    </source>
</evidence>
<keyword evidence="16" id="KW-1133">Transmembrane helix</keyword>
<proteinExistence type="inferred from homology"/>
<evidence type="ECO:0000256" key="9">
    <source>
        <dbReference type="ARBA" id="ARBA00023098"/>
    </source>
</evidence>
<name>G8Y5C9_PICSO</name>
<comment type="catalytic activity">
    <reaction evidence="15">
        <text>sphinganine + NADP(+) = 3-oxosphinganine + NADPH + H(+)</text>
        <dbReference type="Rhea" id="RHEA:22640"/>
        <dbReference type="ChEBI" id="CHEBI:15378"/>
        <dbReference type="ChEBI" id="CHEBI:57783"/>
        <dbReference type="ChEBI" id="CHEBI:57817"/>
        <dbReference type="ChEBI" id="CHEBI:58299"/>
        <dbReference type="ChEBI" id="CHEBI:58349"/>
        <dbReference type="EC" id="1.1.1.102"/>
    </reaction>
    <physiologicalReaction direction="right-to-left" evidence="15">
        <dbReference type="Rhea" id="RHEA:22642"/>
    </physiologicalReaction>
</comment>
<evidence type="ECO:0000256" key="8">
    <source>
        <dbReference type="ARBA" id="ARBA00023002"/>
    </source>
</evidence>
<dbReference type="EMBL" id="FO082048">
    <property type="protein sequence ID" value="CCE84840.1"/>
    <property type="molecule type" value="Genomic_DNA"/>
</dbReference>
<sequence>MWFGGNFKPEGKHALIVGASQGVGAELGYNLFKRNCSVTLVARSQDKLKSHVEKIKGLKDSNSELTGEVEYRVCNASSYESCAELWNNLLEDKKDPDFIFCCTGGSTPKLFADLTKEDLQLGITTNYTVSLNVIHSGFKQILESNRGVPRAEFKKRHVILFSSVVSFYPFIGYAQYAPLKSAVQSLSLILRQELGPFNYRVSCVFPGSFQSEGYDEEEKTKPKITKEIEGPSKPIPVEICADMVVSQLDKGYDTITTDFIGWLLGCSVLGTLPRSWGILQVFVSLIFSIIGPIANLVVYKSVLDFFKKRDAEEDDGNGRATNKKSD</sequence>
<evidence type="ECO:0000313" key="19">
    <source>
        <dbReference type="Proteomes" id="UP000005222"/>
    </source>
</evidence>
<dbReference type="FunCoup" id="G8Y5C9">
    <property type="interactions" value="197"/>
</dbReference>
<evidence type="ECO:0000256" key="13">
    <source>
        <dbReference type="ARBA" id="ARBA00032891"/>
    </source>
</evidence>
<reference evidence="19" key="2">
    <citation type="journal article" date="2012" name="G3 (Bethesda)">
        <title>Pichia sorbitophila, an interspecies yeast hybrid reveals early steps of genome resolution following polyploidization.</title>
        <authorList>
            <person name="Leh Louis V."/>
            <person name="Despons L."/>
            <person name="Friedrich A."/>
            <person name="Martin T."/>
            <person name="Durrens P."/>
            <person name="Casaregola S."/>
            <person name="Neuveglise C."/>
            <person name="Fairhead C."/>
            <person name="Marck C."/>
            <person name="Cruz J.A."/>
            <person name="Straub M.L."/>
            <person name="Kugler V."/>
            <person name="Sacerdot C."/>
            <person name="Uzunov Z."/>
            <person name="Thierry A."/>
            <person name="Weiss S."/>
            <person name="Bleykasten C."/>
            <person name="De Montigny J."/>
            <person name="Jacques N."/>
            <person name="Jung P."/>
            <person name="Lemaire M."/>
            <person name="Mallet S."/>
            <person name="Morel G."/>
            <person name="Richard G.F."/>
            <person name="Sarkar A."/>
            <person name="Savel G."/>
            <person name="Schacherer J."/>
            <person name="Seret M.L."/>
            <person name="Talla E."/>
            <person name="Samson G."/>
            <person name="Jubin C."/>
            <person name="Poulain J."/>
            <person name="Vacherie B."/>
            <person name="Barbe V."/>
            <person name="Pelletier E."/>
            <person name="Sherman D.J."/>
            <person name="Westhof E."/>
            <person name="Weissenbach J."/>
            <person name="Baret P.V."/>
            <person name="Wincker P."/>
            <person name="Gaillardin C."/>
            <person name="Dujon B."/>
            <person name="Souciet J.L."/>
        </authorList>
    </citation>
    <scope>NUCLEOTIDE SEQUENCE [LARGE SCALE GENOMIC DNA]</scope>
    <source>
        <strain evidence="19">ATCC MYA-4447 / BCRC 22081 / CBS 7064 / NBRC 10061 / NRRL Y-12695</strain>
    </source>
</reference>
<dbReference type="Pfam" id="PF00106">
    <property type="entry name" value="adh_short"/>
    <property type="match status" value="1"/>
</dbReference>
<evidence type="ECO:0000256" key="7">
    <source>
        <dbReference type="ARBA" id="ARBA00022919"/>
    </source>
</evidence>
<keyword evidence="7" id="KW-0746">Sphingolipid metabolism</keyword>
<evidence type="ECO:0000256" key="16">
    <source>
        <dbReference type="SAM" id="Phobius"/>
    </source>
</evidence>
<comment type="pathway">
    <text evidence="3">Sphingolipid metabolism.</text>
</comment>
<dbReference type="InterPro" id="IPR036291">
    <property type="entry name" value="NAD(P)-bd_dom_sf"/>
</dbReference>
<keyword evidence="5" id="KW-0256">Endoplasmic reticulum</keyword>
<dbReference type="EC" id="1.1.1.102" evidence="10"/>
<dbReference type="CDD" id="cd08939">
    <property type="entry name" value="KDSR-like_SDR_c"/>
    <property type="match status" value="1"/>
</dbReference>
<dbReference type="OrthoDB" id="10267115at2759"/>
<evidence type="ECO:0000256" key="15">
    <source>
        <dbReference type="ARBA" id="ARBA00048930"/>
    </source>
</evidence>
<dbReference type="PRINTS" id="PR00081">
    <property type="entry name" value="GDHRDH"/>
</dbReference>
<evidence type="ECO:0000256" key="2">
    <source>
        <dbReference type="ARBA" id="ARBA00004760"/>
    </source>
</evidence>
<dbReference type="AlphaFoldDB" id="G8Y5C9"/>
<keyword evidence="19" id="KW-1185">Reference proteome</keyword>
<dbReference type="GO" id="GO:0047560">
    <property type="term" value="F:3-dehydrosphinganine reductase activity"/>
    <property type="evidence" value="ECO:0007669"/>
    <property type="project" value="UniProtKB-EC"/>
</dbReference>
<dbReference type="Proteomes" id="UP000005222">
    <property type="component" value="Chromosome K"/>
</dbReference>
<evidence type="ECO:0000256" key="10">
    <source>
        <dbReference type="ARBA" id="ARBA00026112"/>
    </source>
</evidence>
<keyword evidence="16" id="KW-0472">Membrane</keyword>
<feature type="transmembrane region" description="Helical" evidence="16">
    <location>
        <begin position="277"/>
        <end position="299"/>
    </location>
</feature>
<evidence type="ECO:0000256" key="12">
    <source>
        <dbReference type="ARBA" id="ARBA00029797"/>
    </source>
</evidence>